<dbReference type="InterPro" id="IPR005351">
    <property type="entry name" value="ASTER"/>
</dbReference>
<name>A0A1D2M4Y3_ORCCI</name>
<dbReference type="Pfam" id="PF03669">
    <property type="entry name" value="ASTER"/>
    <property type="match status" value="1"/>
</dbReference>
<accession>A0A1D2M4Y3</accession>
<dbReference type="EMBL" id="LJIJ01004309">
    <property type="protein sequence ID" value="ODM87971.1"/>
    <property type="molecule type" value="Genomic_DNA"/>
</dbReference>
<feature type="transmembrane region" description="Helical" evidence="6">
    <location>
        <begin position="57"/>
        <end position="75"/>
    </location>
</feature>
<evidence type="ECO:0000313" key="7">
    <source>
        <dbReference type="EMBL" id="ODM87971.1"/>
    </source>
</evidence>
<feature type="transmembrane region" description="Helical" evidence="6">
    <location>
        <begin position="81"/>
        <end position="98"/>
    </location>
</feature>
<evidence type="ECO:0000256" key="1">
    <source>
        <dbReference type="ARBA" id="ARBA00004370"/>
    </source>
</evidence>
<dbReference type="STRING" id="48709.A0A1D2M4Y3"/>
<evidence type="ECO:0000256" key="5">
    <source>
        <dbReference type="ARBA" id="ARBA00023136"/>
    </source>
</evidence>
<keyword evidence="5 6" id="KW-0472">Membrane</keyword>
<dbReference type="PANTHER" id="PTHR13193:SF0">
    <property type="entry name" value="PAT COMPLEX SUBUNIT ASTERIX"/>
    <property type="match status" value="1"/>
</dbReference>
<evidence type="ECO:0000256" key="6">
    <source>
        <dbReference type="SAM" id="Phobius"/>
    </source>
</evidence>
<dbReference type="OMA" id="XLSISAV"/>
<evidence type="ECO:0000313" key="8">
    <source>
        <dbReference type="Proteomes" id="UP000094527"/>
    </source>
</evidence>
<evidence type="ECO:0000256" key="4">
    <source>
        <dbReference type="ARBA" id="ARBA00022989"/>
    </source>
</evidence>
<dbReference type="GO" id="GO:0045048">
    <property type="term" value="P:protein insertion into ER membrane"/>
    <property type="evidence" value="ECO:0007669"/>
    <property type="project" value="InterPro"/>
</dbReference>
<protein>
    <submittedName>
        <fullName evidence="7">Protein Asterix</fullName>
    </submittedName>
</protein>
<comment type="caution">
    <text evidence="7">The sequence shown here is derived from an EMBL/GenBank/DDBJ whole genome shotgun (WGS) entry which is preliminary data.</text>
</comment>
<dbReference type="AlphaFoldDB" id="A0A1D2M4Y3"/>
<dbReference type="GO" id="GO:0005789">
    <property type="term" value="C:endoplasmic reticulum membrane"/>
    <property type="evidence" value="ECO:0007669"/>
    <property type="project" value="InterPro"/>
</dbReference>
<dbReference type="PANTHER" id="PTHR13193">
    <property type="entry name" value="CGI-140"/>
    <property type="match status" value="1"/>
</dbReference>
<comment type="similarity">
    <text evidence="2">Belongs to the Asterix family.</text>
</comment>
<keyword evidence="4 6" id="KW-1133">Transmembrane helix</keyword>
<dbReference type="OrthoDB" id="284718at2759"/>
<evidence type="ECO:0000256" key="3">
    <source>
        <dbReference type="ARBA" id="ARBA00022692"/>
    </source>
</evidence>
<dbReference type="GO" id="GO:0044183">
    <property type="term" value="F:protein folding chaperone"/>
    <property type="evidence" value="ECO:0007669"/>
    <property type="project" value="InterPro"/>
</dbReference>
<comment type="subcellular location">
    <subcellularLocation>
        <location evidence="1">Membrane</location>
    </subcellularLocation>
</comment>
<sequence length="110" mass="12424">MSATPRQSGTNGVDPRRTDKIRRFRVSGLVFEDFTSDYMSVIGMLFSMFGLMMRMKWCAWIAIYCSCIGFASSRLQDDAKQIFSSFMLSISAVVMSYLQNPSPMTLPFSA</sequence>
<reference evidence="7 8" key="1">
    <citation type="journal article" date="2016" name="Genome Biol. Evol.">
        <title>Gene Family Evolution Reflects Adaptation to Soil Environmental Stressors in the Genome of the Collembolan Orchesella cincta.</title>
        <authorList>
            <person name="Faddeeva-Vakhrusheva A."/>
            <person name="Derks M.F."/>
            <person name="Anvar S.Y."/>
            <person name="Agamennone V."/>
            <person name="Suring W."/>
            <person name="Smit S."/>
            <person name="van Straalen N.M."/>
            <person name="Roelofs D."/>
        </authorList>
    </citation>
    <scope>NUCLEOTIDE SEQUENCE [LARGE SCALE GENOMIC DNA]</scope>
    <source>
        <tissue evidence="7">Mixed pool</tissue>
    </source>
</reference>
<evidence type="ECO:0000256" key="2">
    <source>
        <dbReference type="ARBA" id="ARBA00009066"/>
    </source>
</evidence>
<keyword evidence="8" id="KW-1185">Reference proteome</keyword>
<keyword evidence="3 6" id="KW-0812">Transmembrane</keyword>
<organism evidence="7 8">
    <name type="scientific">Orchesella cincta</name>
    <name type="common">Springtail</name>
    <name type="synonym">Podura cincta</name>
    <dbReference type="NCBI Taxonomy" id="48709"/>
    <lineage>
        <taxon>Eukaryota</taxon>
        <taxon>Metazoa</taxon>
        <taxon>Ecdysozoa</taxon>
        <taxon>Arthropoda</taxon>
        <taxon>Hexapoda</taxon>
        <taxon>Collembola</taxon>
        <taxon>Entomobryomorpha</taxon>
        <taxon>Entomobryoidea</taxon>
        <taxon>Orchesellidae</taxon>
        <taxon>Orchesellinae</taxon>
        <taxon>Orchesella</taxon>
    </lineage>
</organism>
<gene>
    <name evidence="7" type="ORF">Ocin01_18712</name>
</gene>
<proteinExistence type="inferred from homology"/>
<dbReference type="Proteomes" id="UP000094527">
    <property type="component" value="Unassembled WGS sequence"/>
</dbReference>